<evidence type="ECO:0000313" key="2">
    <source>
        <dbReference type="EMBL" id="QII82638.1"/>
    </source>
</evidence>
<dbReference type="EMBL" id="CP049740">
    <property type="protein sequence ID" value="QII82638.1"/>
    <property type="molecule type" value="Genomic_DNA"/>
</dbReference>
<evidence type="ECO:0000259" key="1">
    <source>
        <dbReference type="Pfam" id="PF00497"/>
    </source>
</evidence>
<dbReference type="Gene3D" id="3.40.190.10">
    <property type="entry name" value="Periplasmic binding protein-like II"/>
    <property type="match status" value="1"/>
</dbReference>
<sequence>MGFRDGNNEIVGFDVDLAKETLGRLGYEVVFQPID</sequence>
<keyword evidence="3" id="KW-1185">Reference proteome</keyword>
<protein>
    <submittedName>
        <fullName evidence="2">Transporter substrate-binding domain-containing protein</fullName>
    </submittedName>
</protein>
<feature type="domain" description="Solute-binding protein family 3/N-terminal" evidence="1">
    <location>
        <begin position="1"/>
        <end position="34"/>
    </location>
</feature>
<name>A0A6G7KBJ1_9LACT</name>
<dbReference type="KEGG" id="jar:G7057_09475"/>
<gene>
    <name evidence="2" type="ORF">G7057_09475</name>
</gene>
<reference evidence="2 3" key="1">
    <citation type="journal article" date="2017" name="Int. J. Syst. Evol. Microbiol.">
        <title>Jeotgalibaca porci sp. nov. and Jeotgalibaca arthritidis sp. nov., isolated from pigs, and emended description of the genus Jeotgalibaca.</title>
        <authorList>
            <person name="Zamora L."/>
            <person name="Perez-Sancho M."/>
            <person name="Dominguez L."/>
            <person name="Fernandez-Garayzabal J.F."/>
            <person name="Vela A.I."/>
        </authorList>
    </citation>
    <scope>NUCLEOTIDE SEQUENCE [LARGE SCALE GENOMIC DNA]</scope>
    <source>
        <strain evidence="2 3">CECT 9157</strain>
    </source>
</reference>
<dbReference type="SUPFAM" id="SSF53850">
    <property type="entry name" value="Periplasmic binding protein-like II"/>
    <property type="match status" value="1"/>
</dbReference>
<dbReference type="AlphaFoldDB" id="A0A6G7KBJ1"/>
<accession>A0A6G7KBJ1</accession>
<dbReference type="Pfam" id="PF00497">
    <property type="entry name" value="SBP_bac_3"/>
    <property type="match status" value="1"/>
</dbReference>
<proteinExistence type="predicted"/>
<dbReference type="InterPro" id="IPR001638">
    <property type="entry name" value="Solute-binding_3/MltF_N"/>
</dbReference>
<dbReference type="Proteomes" id="UP000501451">
    <property type="component" value="Chromosome"/>
</dbReference>
<evidence type="ECO:0000313" key="3">
    <source>
        <dbReference type="Proteomes" id="UP000501451"/>
    </source>
</evidence>
<organism evidence="2 3">
    <name type="scientific">Jeotgalibaca arthritidis</name>
    <dbReference type="NCBI Taxonomy" id="1868794"/>
    <lineage>
        <taxon>Bacteria</taxon>
        <taxon>Bacillati</taxon>
        <taxon>Bacillota</taxon>
        <taxon>Bacilli</taxon>
        <taxon>Lactobacillales</taxon>
        <taxon>Carnobacteriaceae</taxon>
        <taxon>Jeotgalibaca</taxon>
    </lineage>
</organism>